<dbReference type="EMBL" id="BAABCN010000003">
    <property type="protein sequence ID" value="GAA3874247.1"/>
    <property type="molecule type" value="Genomic_DNA"/>
</dbReference>
<evidence type="ECO:0000313" key="3">
    <source>
        <dbReference type="Proteomes" id="UP001501803"/>
    </source>
</evidence>
<keyword evidence="1" id="KW-1133">Transmembrane helix</keyword>
<organism evidence="2 3">
    <name type="scientific">Leifsonia kafniensis</name>
    <dbReference type="NCBI Taxonomy" id="475957"/>
    <lineage>
        <taxon>Bacteria</taxon>
        <taxon>Bacillati</taxon>
        <taxon>Actinomycetota</taxon>
        <taxon>Actinomycetes</taxon>
        <taxon>Micrococcales</taxon>
        <taxon>Microbacteriaceae</taxon>
        <taxon>Leifsonia</taxon>
    </lineage>
</organism>
<feature type="transmembrane region" description="Helical" evidence="1">
    <location>
        <begin position="195"/>
        <end position="213"/>
    </location>
</feature>
<feature type="transmembrane region" description="Helical" evidence="1">
    <location>
        <begin position="12"/>
        <end position="33"/>
    </location>
</feature>
<feature type="transmembrane region" description="Helical" evidence="1">
    <location>
        <begin position="233"/>
        <end position="252"/>
    </location>
</feature>
<feature type="transmembrane region" description="Helical" evidence="1">
    <location>
        <begin position="273"/>
        <end position="294"/>
    </location>
</feature>
<protein>
    <recommendedName>
        <fullName evidence="4">DUF2142 domain-containing protein</fullName>
    </recommendedName>
</protein>
<feature type="transmembrane region" description="Helical" evidence="1">
    <location>
        <begin position="374"/>
        <end position="401"/>
    </location>
</feature>
<proteinExistence type="predicted"/>
<evidence type="ECO:0000313" key="2">
    <source>
        <dbReference type="EMBL" id="GAA3874247.1"/>
    </source>
</evidence>
<dbReference type="Proteomes" id="UP001501803">
    <property type="component" value="Unassembled WGS sequence"/>
</dbReference>
<evidence type="ECO:0000256" key="1">
    <source>
        <dbReference type="SAM" id="Phobius"/>
    </source>
</evidence>
<evidence type="ECO:0008006" key="4">
    <source>
        <dbReference type="Google" id="ProtNLM"/>
    </source>
</evidence>
<feature type="transmembrane region" description="Helical" evidence="1">
    <location>
        <begin position="112"/>
        <end position="131"/>
    </location>
</feature>
<feature type="transmembrane region" description="Helical" evidence="1">
    <location>
        <begin position="430"/>
        <end position="447"/>
    </location>
</feature>
<reference evidence="3" key="1">
    <citation type="journal article" date="2019" name="Int. J. Syst. Evol. Microbiol.">
        <title>The Global Catalogue of Microorganisms (GCM) 10K type strain sequencing project: providing services to taxonomists for standard genome sequencing and annotation.</title>
        <authorList>
            <consortium name="The Broad Institute Genomics Platform"/>
            <consortium name="The Broad Institute Genome Sequencing Center for Infectious Disease"/>
            <person name="Wu L."/>
            <person name="Ma J."/>
        </authorList>
    </citation>
    <scope>NUCLEOTIDE SEQUENCE [LARGE SCALE GENOMIC DNA]</scope>
    <source>
        <strain evidence="3">JCM 17021</strain>
    </source>
</reference>
<feature type="transmembrane region" description="Helical" evidence="1">
    <location>
        <begin position="164"/>
        <end position="183"/>
    </location>
</feature>
<keyword evidence="1" id="KW-0472">Membrane</keyword>
<keyword evidence="3" id="KW-1185">Reference proteome</keyword>
<name>A0ABP7KDR7_9MICO</name>
<feature type="transmembrane region" description="Helical" evidence="1">
    <location>
        <begin position="138"/>
        <end position="158"/>
    </location>
</feature>
<keyword evidence="1" id="KW-0812">Transmembrane</keyword>
<sequence length="449" mass="46654">MPGLASRTLGRIVKWVAWPFVILLFASVAFVSINVAEQKPISPLDEYVYLDYLSKVPTQGFVRNGEETGDVARHEISCRGVAIYGLYGTGCDTSSTSPDSTFPYEGHTGASIYTPAYFAVTWVLAQPFVWAGMGLLDAGRLVGVVWLSLGTCLTYVLLRRLRAPAPIALGLVLATIATPAIYWATAYISTDAPTLAVSAGLGLVALAVARGRAHWAWFAAASAVAVLFKVQNIAAVGVCALALTVSALVSFWPQRGTPHPVREVTGSLIRSPLVRAGIIAGVAAVGAQIVWLVIRARAALPVADDVQIDSTQLPLSVSALVTESFKFLGAVGGAGIAPGAIGTLVITLLSLLSVGAIVAILFRPRPNQNAETIIAGSTLVVAVLLGPALILGTGLVAGYYVPLTERYGLALLPAFLACIGFLFSGRSRAFGSVVAGLGAALAAWAIISS</sequence>
<accession>A0ABP7KDR7</accession>
<gene>
    <name evidence="2" type="ORF">GCM10022381_16330</name>
</gene>
<comment type="caution">
    <text evidence="2">The sequence shown here is derived from an EMBL/GenBank/DDBJ whole genome shotgun (WGS) entry which is preliminary data.</text>
</comment>
<feature type="transmembrane region" description="Helical" evidence="1">
    <location>
        <begin position="336"/>
        <end position="362"/>
    </location>
</feature>
<feature type="transmembrane region" description="Helical" evidence="1">
    <location>
        <begin position="407"/>
        <end position="423"/>
    </location>
</feature>